<feature type="transmembrane region" description="Helical" evidence="4">
    <location>
        <begin position="331"/>
        <end position="349"/>
    </location>
</feature>
<keyword evidence="4" id="KW-0812">Transmembrane</keyword>
<dbReference type="Gene3D" id="2.60.40.2380">
    <property type="match status" value="1"/>
</dbReference>
<dbReference type="AlphaFoldDB" id="A0A3D8YE13"/>
<feature type="domain" description="Histidine kinase" evidence="5">
    <location>
        <begin position="464"/>
        <end position="716"/>
    </location>
</feature>
<dbReference type="CDD" id="cd00082">
    <property type="entry name" value="HisKA"/>
    <property type="match status" value="1"/>
</dbReference>
<evidence type="ECO:0000256" key="1">
    <source>
        <dbReference type="ARBA" id="ARBA00000085"/>
    </source>
</evidence>
<proteinExistence type="predicted"/>
<dbReference type="InterPro" id="IPR004358">
    <property type="entry name" value="Sig_transdc_His_kin-like_C"/>
</dbReference>
<dbReference type="Proteomes" id="UP000256373">
    <property type="component" value="Unassembled WGS sequence"/>
</dbReference>
<dbReference type="EMBL" id="QNUL01000004">
    <property type="protein sequence ID" value="REA62764.1"/>
    <property type="molecule type" value="Genomic_DNA"/>
</dbReference>
<name>A0A3D8YE13_9BACT</name>
<evidence type="ECO:0000313" key="6">
    <source>
        <dbReference type="EMBL" id="REA62764.1"/>
    </source>
</evidence>
<dbReference type="RefSeq" id="WP_115830061.1">
    <property type="nucleotide sequence ID" value="NZ_QNUL01000004.1"/>
</dbReference>
<dbReference type="InterPro" id="IPR011622">
    <property type="entry name" value="7TMR_DISM_rcpt_extracell_dom2"/>
</dbReference>
<feature type="transmembrane region" description="Helical" evidence="4">
    <location>
        <begin position="210"/>
        <end position="232"/>
    </location>
</feature>
<dbReference type="Gene3D" id="3.30.565.10">
    <property type="entry name" value="Histidine kinase-like ATPase, C-terminal domain"/>
    <property type="match status" value="1"/>
</dbReference>
<dbReference type="PANTHER" id="PTHR43065:SF50">
    <property type="entry name" value="HISTIDINE KINASE"/>
    <property type="match status" value="1"/>
</dbReference>
<dbReference type="EC" id="2.7.13.3" evidence="2"/>
<dbReference type="PRINTS" id="PR00344">
    <property type="entry name" value="BCTRLSENSOR"/>
</dbReference>
<feature type="transmembrane region" description="Helical" evidence="4">
    <location>
        <begin position="278"/>
        <end position="296"/>
    </location>
</feature>
<evidence type="ECO:0000256" key="4">
    <source>
        <dbReference type="SAM" id="Phobius"/>
    </source>
</evidence>
<feature type="transmembrane region" description="Helical" evidence="4">
    <location>
        <begin position="244"/>
        <end position="266"/>
    </location>
</feature>
<evidence type="ECO:0000256" key="2">
    <source>
        <dbReference type="ARBA" id="ARBA00012438"/>
    </source>
</evidence>
<dbReference type="Pfam" id="PF07695">
    <property type="entry name" value="7TMR-DISM_7TM"/>
    <property type="match status" value="1"/>
</dbReference>
<keyword evidence="3" id="KW-0597">Phosphoprotein</keyword>
<comment type="catalytic activity">
    <reaction evidence="1">
        <text>ATP + protein L-histidine = ADP + protein N-phospho-L-histidine.</text>
        <dbReference type="EC" id="2.7.13.3"/>
    </reaction>
</comment>
<dbReference type="SUPFAM" id="SSF47384">
    <property type="entry name" value="Homodimeric domain of signal transducing histidine kinase"/>
    <property type="match status" value="1"/>
</dbReference>
<dbReference type="Pfam" id="PF07696">
    <property type="entry name" value="7TMR-DISMED2"/>
    <property type="match status" value="1"/>
</dbReference>
<keyword evidence="7" id="KW-1185">Reference proteome</keyword>
<dbReference type="InterPro" id="IPR003661">
    <property type="entry name" value="HisK_dim/P_dom"/>
</dbReference>
<dbReference type="OrthoDB" id="9806995at2"/>
<evidence type="ECO:0000259" key="5">
    <source>
        <dbReference type="PROSITE" id="PS50109"/>
    </source>
</evidence>
<feature type="transmembrane region" description="Helical" evidence="4">
    <location>
        <begin position="361"/>
        <end position="382"/>
    </location>
</feature>
<organism evidence="6 7">
    <name type="scientific">Dyadobacter luteus</name>
    <dbReference type="NCBI Taxonomy" id="2259619"/>
    <lineage>
        <taxon>Bacteria</taxon>
        <taxon>Pseudomonadati</taxon>
        <taxon>Bacteroidota</taxon>
        <taxon>Cytophagia</taxon>
        <taxon>Cytophagales</taxon>
        <taxon>Spirosomataceae</taxon>
        <taxon>Dyadobacter</taxon>
    </lineage>
</organism>
<evidence type="ECO:0000313" key="7">
    <source>
        <dbReference type="Proteomes" id="UP000256373"/>
    </source>
</evidence>
<dbReference type="PANTHER" id="PTHR43065">
    <property type="entry name" value="SENSOR HISTIDINE KINASE"/>
    <property type="match status" value="1"/>
</dbReference>
<dbReference type="InterPro" id="IPR011623">
    <property type="entry name" value="7TMR_DISM_rcpt_extracell_dom1"/>
</dbReference>
<dbReference type="InterPro" id="IPR036890">
    <property type="entry name" value="HATPase_C_sf"/>
</dbReference>
<accession>A0A3D8YE13</accession>
<dbReference type="SMART" id="SM00387">
    <property type="entry name" value="HATPase_c"/>
    <property type="match status" value="1"/>
</dbReference>
<comment type="caution">
    <text evidence="6">The sequence shown here is derived from an EMBL/GenBank/DDBJ whole genome shotgun (WGS) entry which is preliminary data.</text>
</comment>
<protein>
    <recommendedName>
        <fullName evidence="2">histidine kinase</fullName>
        <ecNumber evidence="2">2.7.13.3</ecNumber>
    </recommendedName>
</protein>
<dbReference type="GO" id="GO:0000155">
    <property type="term" value="F:phosphorelay sensor kinase activity"/>
    <property type="evidence" value="ECO:0007669"/>
    <property type="project" value="InterPro"/>
</dbReference>
<keyword evidence="4" id="KW-0472">Membrane</keyword>
<dbReference type="Gene3D" id="1.10.287.130">
    <property type="match status" value="1"/>
</dbReference>
<sequence>MIQRFRHLRRLYFLLFLLLSVSFVTYGEQIEFKGQDILIGKSLEIAEDPTNQITFSEANQLQFTRSKEVSPNFGFSNSTWWIRFTVQNNTRHKNLYLELGYPMIHDIELFDTNDPGHSQKIAESDSFDKRITRYQNPAFILSIPAGGSTTYYIKIREHTQIVLPLFLRSQSGFLSTVLTGEILMGVYIGILLVMLFYNLFLFFSIKEKSYLFYVLYILFIGLTQLALTGYGFKLLWSDQPGFNTFSPTFFSAVSGLFAILFFQNFLSTRTRTPVLHQGLYLVIACYFLSVVFKLAGNESVSFMLTNVSGIASIVLALTISAIILKNGYRPAMYFLIAWSVFFLGLALFVLRNLNILPYNTFTNYTMQAGTAIEVILLSFALADRINILKREKELSQEQALLISKENERIIKEQNVVLEQNVQERTKELLLANTELIDTLTRLKDTQTQLIESEKMASLGQLTAGIAHEINNPINFVSSNIRPLRRDIGELVMILDAYEKMLPPGTNTVTEEQLQEIEELKEELDPDYLKTELNTLMKGIEDGAHRTVEIVKGLKLFARVDDTDLNMVNINEGIESTLIILNYQIGTKLKMIVDLDNIPNVEGFGGKLNQVFMNIITNSVHVLQKDTEHPEPIIWVKTWMSGPDHVSISIKDNGSGMTPEVKAKIFEPFFTTKPVGEGTGLGLSIVFKIIEVHNGTINVNSAPGEGTEFVISLPILKKKNPILTIND</sequence>
<keyword evidence="4" id="KW-1133">Transmembrane helix</keyword>
<gene>
    <name evidence="6" type="ORF">DSL64_07535</name>
</gene>
<feature type="transmembrane region" description="Helical" evidence="4">
    <location>
        <begin position="302"/>
        <end position="324"/>
    </location>
</feature>
<dbReference type="InterPro" id="IPR003594">
    <property type="entry name" value="HATPase_dom"/>
</dbReference>
<dbReference type="InterPro" id="IPR036097">
    <property type="entry name" value="HisK_dim/P_sf"/>
</dbReference>
<evidence type="ECO:0000256" key="3">
    <source>
        <dbReference type="ARBA" id="ARBA00022553"/>
    </source>
</evidence>
<dbReference type="Pfam" id="PF02518">
    <property type="entry name" value="HATPase_c"/>
    <property type="match status" value="1"/>
</dbReference>
<dbReference type="InterPro" id="IPR005467">
    <property type="entry name" value="His_kinase_dom"/>
</dbReference>
<dbReference type="PROSITE" id="PS50109">
    <property type="entry name" value="HIS_KIN"/>
    <property type="match status" value="1"/>
</dbReference>
<feature type="transmembrane region" description="Helical" evidence="4">
    <location>
        <begin position="182"/>
        <end position="203"/>
    </location>
</feature>
<reference evidence="6 7" key="1">
    <citation type="submission" date="2018-07" db="EMBL/GenBank/DDBJ databases">
        <title>Dyadobacter roseus sp. nov., isolated from rose rhizosphere soil.</title>
        <authorList>
            <person name="Chen L."/>
        </authorList>
    </citation>
    <scope>NUCLEOTIDE SEQUENCE [LARGE SCALE GENOMIC DNA]</scope>
    <source>
        <strain evidence="6 7">RS19</strain>
    </source>
</reference>
<dbReference type="SUPFAM" id="SSF55874">
    <property type="entry name" value="ATPase domain of HSP90 chaperone/DNA topoisomerase II/histidine kinase"/>
    <property type="match status" value="1"/>
</dbReference>